<dbReference type="InterPro" id="IPR015856">
    <property type="entry name" value="ABC_transpr_CbiO/EcfA_su"/>
</dbReference>
<dbReference type="GO" id="GO:0005524">
    <property type="term" value="F:ATP binding"/>
    <property type="evidence" value="ECO:0007669"/>
    <property type="project" value="UniProtKB-KW"/>
</dbReference>
<dbReference type="AlphaFoldDB" id="X0UVQ5"/>
<gene>
    <name evidence="6" type="ORF">S01H1_32452</name>
</gene>
<dbReference type="SMART" id="SM00382">
    <property type="entry name" value="AAA"/>
    <property type="match status" value="1"/>
</dbReference>
<dbReference type="InterPro" id="IPR003439">
    <property type="entry name" value="ABC_transporter-like_ATP-bd"/>
</dbReference>
<comment type="similarity">
    <text evidence="1">Belongs to the ABC transporter superfamily.</text>
</comment>
<reference evidence="6" key="1">
    <citation type="journal article" date="2014" name="Front. Microbiol.">
        <title>High frequency of phylogenetically diverse reductive dehalogenase-homologous genes in deep subseafloor sedimentary metagenomes.</title>
        <authorList>
            <person name="Kawai M."/>
            <person name="Futagami T."/>
            <person name="Toyoda A."/>
            <person name="Takaki Y."/>
            <person name="Nishi S."/>
            <person name="Hori S."/>
            <person name="Arai W."/>
            <person name="Tsubouchi T."/>
            <person name="Morono Y."/>
            <person name="Uchiyama I."/>
            <person name="Ito T."/>
            <person name="Fujiyama A."/>
            <person name="Inagaki F."/>
            <person name="Takami H."/>
        </authorList>
    </citation>
    <scope>NUCLEOTIDE SEQUENCE</scope>
    <source>
        <strain evidence="6">Expedition CK06-06</strain>
    </source>
</reference>
<dbReference type="PROSITE" id="PS50893">
    <property type="entry name" value="ABC_TRANSPORTER_2"/>
    <property type="match status" value="1"/>
</dbReference>
<dbReference type="PANTHER" id="PTHR43553">
    <property type="entry name" value="HEAVY METAL TRANSPORTER"/>
    <property type="match status" value="1"/>
</dbReference>
<keyword evidence="2" id="KW-0813">Transport</keyword>
<accession>X0UVQ5</accession>
<feature type="non-terminal residue" evidence="6">
    <location>
        <position position="1"/>
    </location>
</feature>
<evidence type="ECO:0000313" key="6">
    <source>
        <dbReference type="EMBL" id="GAG03287.1"/>
    </source>
</evidence>
<dbReference type="SUPFAM" id="SSF52540">
    <property type="entry name" value="P-loop containing nucleoside triphosphate hydrolases"/>
    <property type="match status" value="1"/>
</dbReference>
<dbReference type="InterPro" id="IPR017871">
    <property type="entry name" value="ABC_transporter-like_CS"/>
</dbReference>
<dbReference type="GO" id="GO:0043190">
    <property type="term" value="C:ATP-binding cassette (ABC) transporter complex"/>
    <property type="evidence" value="ECO:0007669"/>
    <property type="project" value="TreeGrafter"/>
</dbReference>
<organism evidence="6">
    <name type="scientific">marine sediment metagenome</name>
    <dbReference type="NCBI Taxonomy" id="412755"/>
    <lineage>
        <taxon>unclassified sequences</taxon>
        <taxon>metagenomes</taxon>
        <taxon>ecological metagenomes</taxon>
    </lineage>
</organism>
<dbReference type="GO" id="GO:0016887">
    <property type="term" value="F:ATP hydrolysis activity"/>
    <property type="evidence" value="ECO:0007669"/>
    <property type="project" value="InterPro"/>
</dbReference>
<dbReference type="Gene3D" id="3.40.50.300">
    <property type="entry name" value="P-loop containing nucleotide triphosphate hydrolases"/>
    <property type="match status" value="1"/>
</dbReference>
<comment type="caution">
    <text evidence="6">The sequence shown here is derived from an EMBL/GenBank/DDBJ whole genome shotgun (WGS) entry which is preliminary data.</text>
</comment>
<keyword evidence="3" id="KW-0547">Nucleotide-binding</keyword>
<name>X0UVQ5_9ZZZZ</name>
<keyword evidence="4" id="KW-0067">ATP-binding</keyword>
<evidence type="ECO:0000256" key="2">
    <source>
        <dbReference type="ARBA" id="ARBA00022448"/>
    </source>
</evidence>
<dbReference type="PROSITE" id="PS00211">
    <property type="entry name" value="ABC_TRANSPORTER_1"/>
    <property type="match status" value="1"/>
</dbReference>
<protein>
    <recommendedName>
        <fullName evidence="5">ABC transporter domain-containing protein</fullName>
    </recommendedName>
</protein>
<dbReference type="GO" id="GO:0042626">
    <property type="term" value="F:ATPase-coupled transmembrane transporter activity"/>
    <property type="evidence" value="ECO:0007669"/>
    <property type="project" value="TreeGrafter"/>
</dbReference>
<dbReference type="Pfam" id="PF00005">
    <property type="entry name" value="ABC_tran"/>
    <property type="match status" value="1"/>
</dbReference>
<evidence type="ECO:0000259" key="5">
    <source>
        <dbReference type="PROSITE" id="PS50893"/>
    </source>
</evidence>
<evidence type="ECO:0000256" key="4">
    <source>
        <dbReference type="ARBA" id="ARBA00022840"/>
    </source>
</evidence>
<evidence type="ECO:0000256" key="3">
    <source>
        <dbReference type="ARBA" id="ARBA00022741"/>
    </source>
</evidence>
<dbReference type="InterPro" id="IPR027417">
    <property type="entry name" value="P-loop_NTPase"/>
</dbReference>
<proteinExistence type="inferred from homology"/>
<dbReference type="InterPro" id="IPR003593">
    <property type="entry name" value="AAA+_ATPase"/>
</dbReference>
<dbReference type="CDD" id="cd03225">
    <property type="entry name" value="ABC_cobalt_CbiO_domain1"/>
    <property type="match status" value="1"/>
</dbReference>
<dbReference type="PANTHER" id="PTHR43553:SF24">
    <property type="entry name" value="ENERGY-COUPLING FACTOR TRANSPORTER ATP-BINDING PROTEIN ECFA1"/>
    <property type="match status" value="1"/>
</dbReference>
<evidence type="ECO:0000256" key="1">
    <source>
        <dbReference type="ARBA" id="ARBA00005417"/>
    </source>
</evidence>
<feature type="domain" description="ABC transporter" evidence="5">
    <location>
        <begin position="2"/>
        <end position="210"/>
    </location>
</feature>
<dbReference type="EMBL" id="BARS01020093">
    <property type="protein sequence ID" value="GAG03287.1"/>
    <property type="molecule type" value="Genomic_DNA"/>
</dbReference>
<sequence>DGRRALTDVTLNVAAGEKVGLVGPNGAGKSTLLLHLNGILRGQGLVRIAGHEITRRNLRIIRSMVGLVFQDPNDQLFSPTVRDGVAFGPLHMGLAGAEVLKRVDWALEQVNMSEHGDRVPHHLSLGEKKRVAIATVLSMKAPILALDEPSGGLDPGVRRTVLDLLKRLPQTMIIASHDLGFVHELCDRLVVLDKGHIVDNGSPEQLLAWL</sequence>
<dbReference type="InterPro" id="IPR050095">
    <property type="entry name" value="ECF_ABC_transporter_ATP-bd"/>
</dbReference>